<keyword evidence="4" id="KW-1185">Reference proteome</keyword>
<dbReference type="AlphaFoldDB" id="A0A2T0R2P0"/>
<accession>A0A2T0R2P0</accession>
<feature type="chain" id="PRO_5015516746" evidence="1">
    <location>
        <begin position="34"/>
        <end position="280"/>
    </location>
</feature>
<organism evidence="3 4">
    <name type="scientific">Kineococcus rhizosphaerae</name>
    <dbReference type="NCBI Taxonomy" id="559628"/>
    <lineage>
        <taxon>Bacteria</taxon>
        <taxon>Bacillati</taxon>
        <taxon>Actinomycetota</taxon>
        <taxon>Actinomycetes</taxon>
        <taxon>Kineosporiales</taxon>
        <taxon>Kineosporiaceae</taxon>
        <taxon>Kineococcus</taxon>
    </lineage>
</organism>
<dbReference type="Pfam" id="PF14344">
    <property type="entry name" value="DUF4397"/>
    <property type="match status" value="1"/>
</dbReference>
<reference evidence="3 4" key="1">
    <citation type="submission" date="2018-03" db="EMBL/GenBank/DDBJ databases">
        <title>Genomic Encyclopedia of Archaeal and Bacterial Type Strains, Phase II (KMG-II): from individual species to whole genera.</title>
        <authorList>
            <person name="Goeker M."/>
        </authorList>
    </citation>
    <scope>NUCLEOTIDE SEQUENCE [LARGE SCALE GENOMIC DNA]</scope>
    <source>
        <strain evidence="3 4">DSM 19711</strain>
    </source>
</reference>
<feature type="signal peptide" evidence="1">
    <location>
        <begin position="1"/>
        <end position="33"/>
    </location>
</feature>
<sequence>MRTTRSTAALVAAPALALAVPLALVATAAPAGAATQGRATVSVLHAVPGLTVDVWANGSPLLPGFTPGTLTDPQQLPAGSYDLAVYPAGSDPATTQPAISANDVEVPAGANVTVVAHLDANGTPTLTPFVNSPDDLAAGQAELTVRHVAAAPAVDVRAGGTPVLSGLTNPNEASTTVPAGTVSADVVLAGTAQVAIGPADVDLAEGAETIVYAWGSAEDANLALATQVVRGGGQSPTGVPAGDGGGAGAGWAPWVAAAGGLALVGAGASTLMARRSRAAA</sequence>
<evidence type="ECO:0000259" key="2">
    <source>
        <dbReference type="Pfam" id="PF14344"/>
    </source>
</evidence>
<dbReference type="RefSeq" id="WP_106211766.1">
    <property type="nucleotide sequence ID" value="NZ_PVZF01000007.1"/>
</dbReference>
<dbReference type="OrthoDB" id="5800709at2"/>
<proteinExistence type="predicted"/>
<gene>
    <name evidence="3" type="ORF">CLV37_107197</name>
</gene>
<dbReference type="EMBL" id="PVZF01000007">
    <property type="protein sequence ID" value="PRY14078.1"/>
    <property type="molecule type" value="Genomic_DNA"/>
</dbReference>
<evidence type="ECO:0000313" key="4">
    <source>
        <dbReference type="Proteomes" id="UP000238083"/>
    </source>
</evidence>
<dbReference type="Proteomes" id="UP000238083">
    <property type="component" value="Unassembled WGS sequence"/>
</dbReference>
<evidence type="ECO:0000313" key="3">
    <source>
        <dbReference type="EMBL" id="PRY14078.1"/>
    </source>
</evidence>
<protein>
    <submittedName>
        <fullName evidence="3">Uncharacterized protein DUF4397</fullName>
    </submittedName>
</protein>
<feature type="domain" description="DUF4397" evidence="2">
    <location>
        <begin position="39"/>
        <end position="157"/>
    </location>
</feature>
<dbReference type="InterPro" id="IPR025510">
    <property type="entry name" value="DUF4397"/>
</dbReference>
<name>A0A2T0R2P0_9ACTN</name>
<evidence type="ECO:0000256" key="1">
    <source>
        <dbReference type="SAM" id="SignalP"/>
    </source>
</evidence>
<comment type="caution">
    <text evidence="3">The sequence shown here is derived from an EMBL/GenBank/DDBJ whole genome shotgun (WGS) entry which is preliminary data.</text>
</comment>
<keyword evidence="1" id="KW-0732">Signal</keyword>